<dbReference type="EMBL" id="JBHHMI010000041">
    <property type="protein sequence ID" value="MFB5269830.1"/>
    <property type="molecule type" value="Genomic_DNA"/>
</dbReference>
<dbReference type="PANTHER" id="PTHR43072">
    <property type="entry name" value="N-ACETYLTRANSFERASE"/>
    <property type="match status" value="1"/>
</dbReference>
<name>A0ABV5B0R3_9BACL</name>
<dbReference type="GO" id="GO:0016746">
    <property type="term" value="F:acyltransferase activity"/>
    <property type="evidence" value="ECO:0007669"/>
    <property type="project" value="UniProtKB-KW"/>
</dbReference>
<protein>
    <submittedName>
        <fullName evidence="4">GNAT family N-acetyltransferase</fullName>
        <ecNumber evidence="4">2.3.-.-</ecNumber>
    </submittedName>
</protein>
<evidence type="ECO:0000313" key="5">
    <source>
        <dbReference type="Proteomes" id="UP001580346"/>
    </source>
</evidence>
<accession>A0ABV5B0R3</accession>
<dbReference type="Proteomes" id="UP001580346">
    <property type="component" value="Unassembled WGS sequence"/>
</dbReference>
<evidence type="ECO:0000256" key="2">
    <source>
        <dbReference type="ARBA" id="ARBA00023315"/>
    </source>
</evidence>
<reference evidence="4 5" key="1">
    <citation type="submission" date="2024-09" db="EMBL/GenBank/DDBJ databases">
        <title>Paenibacillus zeirhizospherea sp. nov., isolated from surface of the maize (Zea mays) roots in a horticulture field, Hungary.</title>
        <authorList>
            <person name="Marton D."/>
            <person name="Farkas M."/>
            <person name="Bedics A."/>
            <person name="Toth E."/>
            <person name="Tancsics A."/>
            <person name="Boka K."/>
            <person name="Maroti G."/>
            <person name="Kriszt B."/>
            <person name="Cserhati M."/>
        </authorList>
    </citation>
    <scope>NUCLEOTIDE SEQUENCE [LARGE SCALE GENOMIC DNA]</scope>
    <source>
        <strain evidence="4 5">KCTC 33519</strain>
    </source>
</reference>
<dbReference type="Pfam" id="PF00583">
    <property type="entry name" value="Acetyltransf_1"/>
    <property type="match status" value="1"/>
</dbReference>
<keyword evidence="5" id="KW-1185">Reference proteome</keyword>
<dbReference type="Gene3D" id="3.40.630.30">
    <property type="match status" value="1"/>
</dbReference>
<sequence>MNTLREATLQDLPEMLAIYNEAVLHSTATFDLEAQTLEERTTWFHNHGGKYPLIVAELDGKVAGYACLSPFRAKPAYAYSTELSIYIDAGFRGCGIGSALMTDILNRAAALGYHTVISGLVGGNEASRRLHEKFGFAYIGAFQEVGLKFGEWQDVHFYQLFVNKKS</sequence>
<evidence type="ECO:0000256" key="1">
    <source>
        <dbReference type="ARBA" id="ARBA00022679"/>
    </source>
</evidence>
<dbReference type="PROSITE" id="PS51186">
    <property type="entry name" value="GNAT"/>
    <property type="match status" value="1"/>
</dbReference>
<evidence type="ECO:0000259" key="3">
    <source>
        <dbReference type="PROSITE" id="PS51186"/>
    </source>
</evidence>
<dbReference type="SUPFAM" id="SSF55729">
    <property type="entry name" value="Acyl-CoA N-acyltransferases (Nat)"/>
    <property type="match status" value="1"/>
</dbReference>
<dbReference type="RefSeq" id="WP_375358098.1">
    <property type="nucleotide sequence ID" value="NZ_JBHHMI010000041.1"/>
</dbReference>
<dbReference type="EC" id="2.3.-.-" evidence="4"/>
<gene>
    <name evidence="4" type="ORF">ACE41H_24045</name>
</gene>
<dbReference type="PANTHER" id="PTHR43072:SF23">
    <property type="entry name" value="UPF0039 PROTEIN C11D3.02C"/>
    <property type="match status" value="1"/>
</dbReference>
<organism evidence="4 5">
    <name type="scientific">Paenibacillus enshidis</name>
    <dbReference type="NCBI Taxonomy" id="1458439"/>
    <lineage>
        <taxon>Bacteria</taxon>
        <taxon>Bacillati</taxon>
        <taxon>Bacillota</taxon>
        <taxon>Bacilli</taxon>
        <taxon>Bacillales</taxon>
        <taxon>Paenibacillaceae</taxon>
        <taxon>Paenibacillus</taxon>
    </lineage>
</organism>
<dbReference type="CDD" id="cd04301">
    <property type="entry name" value="NAT_SF"/>
    <property type="match status" value="1"/>
</dbReference>
<proteinExistence type="predicted"/>
<evidence type="ECO:0000313" key="4">
    <source>
        <dbReference type="EMBL" id="MFB5269830.1"/>
    </source>
</evidence>
<feature type="domain" description="N-acetyltransferase" evidence="3">
    <location>
        <begin position="2"/>
        <end position="159"/>
    </location>
</feature>
<keyword evidence="1 4" id="KW-0808">Transferase</keyword>
<dbReference type="InterPro" id="IPR000182">
    <property type="entry name" value="GNAT_dom"/>
</dbReference>
<comment type="caution">
    <text evidence="4">The sequence shown here is derived from an EMBL/GenBank/DDBJ whole genome shotgun (WGS) entry which is preliminary data.</text>
</comment>
<dbReference type="InterPro" id="IPR016181">
    <property type="entry name" value="Acyl_CoA_acyltransferase"/>
</dbReference>
<keyword evidence="2 4" id="KW-0012">Acyltransferase</keyword>